<dbReference type="Gene3D" id="3.40.50.1820">
    <property type="entry name" value="alpha/beta hydrolase"/>
    <property type="match status" value="1"/>
</dbReference>
<sequence length="456" mass="50508">MAMAPRHLLLPLLLLLLLLISPIPSHADISSGTSDGTEEWGYIDVRPGVHLFWWLYCKENVITSSNLPLIMWLQGGPGGSGVGFGNFKEVGPLTVDLKPRPSTWLNVGHMLFVDFPVGTGFSYVENSTLFVREKNQATKDLLVFLEKFFGSHKSLGEAPFFVIGESYGGRFATELAIALLKRSNADSLDINLKGIALGDSWTSPLDFLYSWPSLLQSFSLIDEAEARSLLRYADSARFEMENGNFTGATMIWSDMEEAVRKIADDVDFYNLLKHHQSAYELSANASGLARLAARHLSVTETTDLAELMNGPIREKLKIIPSNISWSQFSELAFGALSGDFMKDNIKQVDELLAAGVNITIYSGQLDLIACTTGTETWVRKLTWPDLTGFLSAKRSSLYCDNDRETAAFVKRHKNLSFFWIMNAGHRVPSDNPCMGLKMLELIVGNSGSGSRLLSER</sequence>
<keyword evidence="4 10" id="KW-0121">Carboxypeptidase</keyword>
<evidence type="ECO:0000256" key="10">
    <source>
        <dbReference type="RuleBase" id="RU361156"/>
    </source>
</evidence>
<name>A0A8T0GH91_CERPU</name>
<evidence type="ECO:0000256" key="7">
    <source>
        <dbReference type="ARBA" id="ARBA00022801"/>
    </source>
</evidence>
<dbReference type="GO" id="GO:0004185">
    <property type="term" value="F:serine-type carboxypeptidase activity"/>
    <property type="evidence" value="ECO:0007669"/>
    <property type="project" value="UniProtKB-UniRule"/>
</dbReference>
<evidence type="ECO:0000256" key="5">
    <source>
        <dbReference type="ARBA" id="ARBA00022670"/>
    </source>
</evidence>
<feature type="signal peptide" evidence="10">
    <location>
        <begin position="1"/>
        <end position="27"/>
    </location>
</feature>
<dbReference type="PRINTS" id="PR00724">
    <property type="entry name" value="CRBOXYPTASEC"/>
</dbReference>
<evidence type="ECO:0000256" key="6">
    <source>
        <dbReference type="ARBA" id="ARBA00022729"/>
    </source>
</evidence>
<protein>
    <recommendedName>
        <fullName evidence="10">Carboxypeptidase</fullName>
        <ecNumber evidence="10">3.4.16.-</ecNumber>
    </recommendedName>
</protein>
<evidence type="ECO:0000256" key="2">
    <source>
        <dbReference type="ARBA" id="ARBA00009431"/>
    </source>
</evidence>
<dbReference type="Pfam" id="PF00450">
    <property type="entry name" value="Peptidase_S10"/>
    <property type="match status" value="1"/>
</dbReference>
<comment type="similarity">
    <text evidence="2 10">Belongs to the peptidase S10 family.</text>
</comment>
<dbReference type="InterPro" id="IPR029058">
    <property type="entry name" value="AB_hydrolase_fold"/>
</dbReference>
<dbReference type="InterPro" id="IPR018202">
    <property type="entry name" value="Ser_caboxypep_ser_AS"/>
</dbReference>
<keyword evidence="12" id="KW-1185">Reference proteome</keyword>
<dbReference type="Proteomes" id="UP000822688">
    <property type="component" value="Chromosome 10"/>
</dbReference>
<reference evidence="11" key="1">
    <citation type="submission" date="2020-06" db="EMBL/GenBank/DDBJ databases">
        <title>WGS assembly of Ceratodon purpureus strain R40.</title>
        <authorList>
            <person name="Carey S.B."/>
            <person name="Jenkins J."/>
            <person name="Shu S."/>
            <person name="Lovell J.T."/>
            <person name="Sreedasyam A."/>
            <person name="Maumus F."/>
            <person name="Tiley G.P."/>
            <person name="Fernandez-Pozo N."/>
            <person name="Barry K."/>
            <person name="Chen C."/>
            <person name="Wang M."/>
            <person name="Lipzen A."/>
            <person name="Daum C."/>
            <person name="Saski C.A."/>
            <person name="Payton A.C."/>
            <person name="Mcbreen J.C."/>
            <person name="Conrad R.E."/>
            <person name="Kollar L.M."/>
            <person name="Olsson S."/>
            <person name="Huttunen S."/>
            <person name="Landis J.B."/>
            <person name="Wickett N.J."/>
            <person name="Johnson M.G."/>
            <person name="Rensing S.A."/>
            <person name="Grimwood J."/>
            <person name="Schmutz J."/>
            <person name="Mcdaniel S.F."/>
        </authorList>
    </citation>
    <scope>NUCLEOTIDE SEQUENCE</scope>
    <source>
        <strain evidence="11">R40</strain>
    </source>
</reference>
<dbReference type="EC" id="3.4.16.-" evidence="10"/>
<proteinExistence type="inferred from homology"/>
<feature type="chain" id="PRO_5035962807" description="Carboxypeptidase" evidence="10">
    <location>
        <begin position="28"/>
        <end position="456"/>
    </location>
</feature>
<accession>A0A8T0GH91</accession>
<gene>
    <name evidence="11" type="ORF">KC19_10G056400</name>
</gene>
<dbReference type="GO" id="GO:0006508">
    <property type="term" value="P:proteolysis"/>
    <property type="evidence" value="ECO:0007669"/>
    <property type="project" value="UniProtKB-KW"/>
</dbReference>
<dbReference type="EMBL" id="CM026431">
    <property type="protein sequence ID" value="KAG0558806.1"/>
    <property type="molecule type" value="Genomic_DNA"/>
</dbReference>
<evidence type="ECO:0000313" key="12">
    <source>
        <dbReference type="Proteomes" id="UP000822688"/>
    </source>
</evidence>
<keyword evidence="6 10" id="KW-0732">Signal</keyword>
<evidence type="ECO:0000256" key="4">
    <source>
        <dbReference type="ARBA" id="ARBA00022645"/>
    </source>
</evidence>
<keyword evidence="5 10" id="KW-0645">Protease</keyword>
<evidence type="ECO:0000313" key="11">
    <source>
        <dbReference type="EMBL" id="KAG0558806.1"/>
    </source>
</evidence>
<comment type="subcellular location">
    <subcellularLocation>
        <location evidence="1">Secreted</location>
    </subcellularLocation>
</comment>
<dbReference type="FunFam" id="3.40.50.1820:FF:000075">
    <property type="entry name" value="Carboxypeptidase"/>
    <property type="match status" value="1"/>
</dbReference>
<comment type="function">
    <text evidence="9">May be involved in vascular wall and kidney homeostasis.</text>
</comment>
<organism evidence="11 12">
    <name type="scientific">Ceratodon purpureus</name>
    <name type="common">Fire moss</name>
    <name type="synonym">Dicranum purpureum</name>
    <dbReference type="NCBI Taxonomy" id="3225"/>
    <lineage>
        <taxon>Eukaryota</taxon>
        <taxon>Viridiplantae</taxon>
        <taxon>Streptophyta</taxon>
        <taxon>Embryophyta</taxon>
        <taxon>Bryophyta</taxon>
        <taxon>Bryophytina</taxon>
        <taxon>Bryopsida</taxon>
        <taxon>Dicranidae</taxon>
        <taxon>Pseudoditrichales</taxon>
        <taxon>Ditrichaceae</taxon>
        <taxon>Ceratodon</taxon>
    </lineage>
</organism>
<dbReference type="InterPro" id="IPR001563">
    <property type="entry name" value="Peptidase_S10"/>
</dbReference>
<dbReference type="GO" id="GO:0005576">
    <property type="term" value="C:extracellular region"/>
    <property type="evidence" value="ECO:0007669"/>
    <property type="project" value="UniProtKB-SubCell"/>
</dbReference>
<dbReference type="PANTHER" id="PTHR11802:SF3">
    <property type="entry name" value="RETINOID-INDUCIBLE SERINE CARBOXYPEPTIDASE"/>
    <property type="match status" value="1"/>
</dbReference>
<dbReference type="SUPFAM" id="SSF53474">
    <property type="entry name" value="alpha/beta-Hydrolases"/>
    <property type="match status" value="1"/>
</dbReference>
<keyword evidence="3" id="KW-0964">Secreted</keyword>
<evidence type="ECO:0000256" key="9">
    <source>
        <dbReference type="ARBA" id="ARBA00055847"/>
    </source>
</evidence>
<comment type="caution">
    <text evidence="11">The sequence shown here is derived from an EMBL/GenBank/DDBJ whole genome shotgun (WGS) entry which is preliminary data.</text>
</comment>
<evidence type="ECO:0000256" key="3">
    <source>
        <dbReference type="ARBA" id="ARBA00022525"/>
    </source>
</evidence>
<keyword evidence="7 10" id="KW-0378">Hydrolase</keyword>
<keyword evidence="8" id="KW-0325">Glycoprotein</keyword>
<evidence type="ECO:0000256" key="1">
    <source>
        <dbReference type="ARBA" id="ARBA00004613"/>
    </source>
</evidence>
<dbReference type="PANTHER" id="PTHR11802">
    <property type="entry name" value="SERINE PROTEASE FAMILY S10 SERINE CARBOXYPEPTIDASE"/>
    <property type="match status" value="1"/>
</dbReference>
<dbReference type="PROSITE" id="PS00131">
    <property type="entry name" value="CARBOXYPEPT_SER_SER"/>
    <property type="match status" value="1"/>
</dbReference>
<dbReference type="AlphaFoldDB" id="A0A8T0GH91"/>
<evidence type="ECO:0000256" key="8">
    <source>
        <dbReference type="ARBA" id="ARBA00023180"/>
    </source>
</evidence>